<name>A0A9D9ICD8_9SPIO</name>
<dbReference type="AlphaFoldDB" id="A0A9D9ICD8"/>
<dbReference type="Gene3D" id="3.30.70.1440">
    <property type="entry name" value="Multidrug efflux transporter AcrB pore domain"/>
    <property type="match status" value="1"/>
</dbReference>
<dbReference type="Gene3D" id="3.30.2090.10">
    <property type="entry name" value="Multidrug efflux transporter AcrB TolC docking domain, DN and DC subdomains"/>
    <property type="match status" value="2"/>
</dbReference>
<dbReference type="EMBL" id="JADIMF010000141">
    <property type="protein sequence ID" value="MBO8469782.1"/>
    <property type="molecule type" value="Genomic_DNA"/>
</dbReference>
<proteinExistence type="predicted"/>
<dbReference type="PRINTS" id="PR00702">
    <property type="entry name" value="ACRIFLAVINRP"/>
</dbReference>
<evidence type="ECO:0000256" key="1">
    <source>
        <dbReference type="SAM" id="Phobius"/>
    </source>
</evidence>
<feature type="transmembrane region" description="Helical" evidence="1">
    <location>
        <begin position="477"/>
        <end position="500"/>
    </location>
</feature>
<evidence type="ECO:0000313" key="3">
    <source>
        <dbReference type="Proteomes" id="UP000810292"/>
    </source>
</evidence>
<reference evidence="2" key="1">
    <citation type="submission" date="2020-10" db="EMBL/GenBank/DDBJ databases">
        <authorList>
            <person name="Gilroy R."/>
        </authorList>
    </citation>
    <scope>NUCLEOTIDE SEQUENCE</scope>
    <source>
        <strain evidence="2">14700</strain>
    </source>
</reference>
<dbReference type="Pfam" id="PF00873">
    <property type="entry name" value="ACR_tran"/>
    <property type="match status" value="2"/>
</dbReference>
<feature type="transmembrane region" description="Helical" evidence="1">
    <location>
        <begin position="1004"/>
        <end position="1023"/>
    </location>
</feature>
<dbReference type="SUPFAM" id="SSF82866">
    <property type="entry name" value="Multidrug efflux transporter AcrB transmembrane domain"/>
    <property type="match status" value="2"/>
</dbReference>
<feature type="transmembrane region" description="Helical" evidence="1">
    <location>
        <begin position="363"/>
        <end position="383"/>
    </location>
</feature>
<dbReference type="Gene3D" id="3.30.70.1320">
    <property type="entry name" value="Multidrug efflux transporter AcrB pore domain like"/>
    <property type="match status" value="1"/>
</dbReference>
<dbReference type="InterPro" id="IPR027463">
    <property type="entry name" value="AcrB_DN_DC_subdom"/>
</dbReference>
<feature type="transmembrane region" description="Helical" evidence="1">
    <location>
        <begin position="901"/>
        <end position="921"/>
    </location>
</feature>
<comment type="caution">
    <text evidence="2">The sequence shown here is derived from an EMBL/GenBank/DDBJ whole genome shotgun (WGS) entry which is preliminary data.</text>
</comment>
<evidence type="ECO:0000313" key="2">
    <source>
        <dbReference type="EMBL" id="MBO8469782.1"/>
    </source>
</evidence>
<dbReference type="PANTHER" id="PTHR32063">
    <property type="match status" value="1"/>
</dbReference>
<feature type="transmembrane region" description="Helical" evidence="1">
    <location>
        <begin position="875"/>
        <end position="894"/>
    </location>
</feature>
<dbReference type="GO" id="GO:0005886">
    <property type="term" value="C:plasma membrane"/>
    <property type="evidence" value="ECO:0007669"/>
    <property type="project" value="TreeGrafter"/>
</dbReference>
<dbReference type="Gene3D" id="3.30.70.1430">
    <property type="entry name" value="Multidrug efflux transporter AcrB pore domain"/>
    <property type="match status" value="2"/>
</dbReference>
<feature type="transmembrane region" description="Helical" evidence="1">
    <location>
        <begin position="538"/>
        <end position="562"/>
    </location>
</feature>
<reference evidence="2" key="2">
    <citation type="journal article" date="2021" name="PeerJ">
        <title>Extensive microbial diversity within the chicken gut microbiome revealed by metagenomics and culture.</title>
        <authorList>
            <person name="Gilroy R."/>
            <person name="Ravi A."/>
            <person name="Getino M."/>
            <person name="Pursley I."/>
            <person name="Horton D.L."/>
            <person name="Alikhan N.F."/>
            <person name="Baker D."/>
            <person name="Gharbi K."/>
            <person name="Hall N."/>
            <person name="Watson M."/>
            <person name="Adriaenssens E.M."/>
            <person name="Foster-Nyarko E."/>
            <person name="Jarju S."/>
            <person name="Secka A."/>
            <person name="Antonio M."/>
            <person name="Oren A."/>
            <person name="Chaudhuri R.R."/>
            <person name="La Ragione R."/>
            <person name="Hildebrand F."/>
            <person name="Pallen M.J."/>
        </authorList>
    </citation>
    <scope>NUCLEOTIDE SEQUENCE</scope>
    <source>
        <strain evidence="2">14700</strain>
    </source>
</reference>
<dbReference type="Gene3D" id="1.20.1640.10">
    <property type="entry name" value="Multidrug efflux transporter AcrB transmembrane domain"/>
    <property type="match status" value="3"/>
</dbReference>
<gene>
    <name evidence="2" type="ORF">IAA72_08370</name>
</gene>
<keyword evidence="1" id="KW-0472">Membrane</keyword>
<dbReference type="SUPFAM" id="SSF82693">
    <property type="entry name" value="Multidrug efflux transporter AcrB pore domain, PN1, PN2, PC1 and PC2 subdomains"/>
    <property type="match status" value="3"/>
</dbReference>
<feature type="transmembrane region" description="Helical" evidence="1">
    <location>
        <begin position="1035"/>
        <end position="1058"/>
    </location>
</feature>
<feature type="transmembrane region" description="Helical" evidence="1">
    <location>
        <begin position="927"/>
        <end position="951"/>
    </location>
</feature>
<protein>
    <submittedName>
        <fullName evidence="2">Efflux RND transporter permease subunit</fullName>
    </submittedName>
</protein>
<organism evidence="2 3">
    <name type="scientific">Candidatus Ornithospirochaeta stercoravium</name>
    <dbReference type="NCBI Taxonomy" id="2840897"/>
    <lineage>
        <taxon>Bacteria</taxon>
        <taxon>Pseudomonadati</taxon>
        <taxon>Spirochaetota</taxon>
        <taxon>Spirochaetia</taxon>
        <taxon>Spirochaetales</taxon>
        <taxon>Spirochaetaceae</taxon>
        <taxon>Spirochaetaceae incertae sedis</taxon>
        <taxon>Candidatus Ornithospirochaeta</taxon>
    </lineage>
</organism>
<dbReference type="PANTHER" id="PTHR32063:SF0">
    <property type="entry name" value="SWARMING MOTILITY PROTEIN SWRC"/>
    <property type="match status" value="1"/>
</dbReference>
<feature type="transmembrane region" description="Helical" evidence="1">
    <location>
        <begin position="389"/>
        <end position="410"/>
    </location>
</feature>
<dbReference type="GO" id="GO:0042910">
    <property type="term" value="F:xenobiotic transmembrane transporter activity"/>
    <property type="evidence" value="ECO:0007669"/>
    <property type="project" value="TreeGrafter"/>
</dbReference>
<feature type="transmembrane region" description="Helical" evidence="1">
    <location>
        <begin position="450"/>
        <end position="471"/>
    </location>
</feature>
<dbReference type="SUPFAM" id="SSF82714">
    <property type="entry name" value="Multidrug efflux transporter AcrB TolC docking domain, DN and DC subdomains"/>
    <property type="match status" value="1"/>
</dbReference>
<accession>A0A9D9ICD8</accession>
<dbReference type="Proteomes" id="UP000810292">
    <property type="component" value="Unassembled WGS sequence"/>
</dbReference>
<keyword evidence="1" id="KW-0812">Transmembrane</keyword>
<feature type="transmembrane region" description="Helical" evidence="1">
    <location>
        <begin position="337"/>
        <end position="356"/>
    </location>
</feature>
<keyword evidence="1" id="KW-1133">Transmembrane helix</keyword>
<dbReference type="InterPro" id="IPR001036">
    <property type="entry name" value="Acrflvin-R"/>
</dbReference>
<sequence length="1077" mass="117163">MKESKISRFAIRHSAVLTMILLALALFGVFSIYTTNLEFIPDMDMPQIFVISIYPGASAEDVENDVIDVLEDDFVTLPDFNGMDSEAMNSIGVITITFRDGVNPEDQLNEVRNRISDLSSSLPSGLTGEPMAIIGGATMLPVVSFSVEGGDDTAALSEYITENIRPQLTRIPGVSTITISGSETPQVDIKLRLDDLASKGISPLTVYQILQYSNLAMPLGSGESSGRRVDLRYDGTYESLDEIKALPVGATDSGEIIRLSDVADISVEYRGEDYTVTTEGQDVIVVEVAKRADGNTIQITNEVKRILEESEKETGGAVTYHMISDDSRLVIASLKNVIESGVLGILIAVLVIFIFLNDLKATLAIGLSIPLSCFFTFIAMKIAGITVNILSISGIVVSLGSIVDASIVVLDQVYRYFQDTDENGNPRYSVTESIYLGTGTVDKSVIGSNLTTVIVFIPVILLSGLVGNLLHDISLTFMIAIGSSLLVAMVYMPYLLRHFLKDSDSRKKKKDSAPVRALIKVEKGYGRSLGFCLNHTPFIIVLALMILVLTVYSLTSLTISFIPSTDNSDFYISISLPSNYNLDQTKEVMTKAEHILIENVPELETDIVYSGKSVDALSFSSSENVGGIHAILVPVAERDRNVHEIILQMQYALASEIPDAKIEVKNGGFDYLVGYMSGGGGYGITFLGEDEEVLYEYAEDLKEFLEKDPEVISASVSSTYDSTSAVMDASYEYLSSLGIPNYEAAMTTAILFNGMDTGIFHDPDSGNRYDIHLSSDATDRPVNQSLLDSIRINTQAGSVVTMDAISEMDIETSLSSISHTDRAVSMTVSAQITGESTTALSRRVAQYIAEHPMPDGVSSDTGGIDELIADSLGPLMQALAISLFLVYMVIVLIYERFDQPLLIMLLVPFCVIGVVLSLAVFGSSLSMVSLLGVVTLGGMLVNNGIIMVDYINQLQEGSKRELMTRRGIEWDEDGKNIGKLSYEDEMTILFDNVKKGTASRLRPILMSVLTTVLGVIPMAIATGEGAEIYAPLGQVIMGGLTTSTFITLFLMPTFYFILERHKVRKAYNWKGNTKEAN</sequence>